<evidence type="ECO:0000313" key="2">
    <source>
        <dbReference type="Proteomes" id="UP000051813"/>
    </source>
</evidence>
<dbReference type="EMBL" id="AYYK01000009">
    <property type="protein sequence ID" value="KRM78829.1"/>
    <property type="molecule type" value="Genomic_DNA"/>
</dbReference>
<sequence>MELKYVIPKVKETFGTLYFGSEKAELRERGRNGKVISRTYNLFSDVQRADDVEVTLPAEAGDKEKILTTEQRIELVNPKITAVGYRIGEQAFVRYACYADDIKALNTHTK</sequence>
<evidence type="ECO:0008006" key="3">
    <source>
        <dbReference type="Google" id="ProtNLM"/>
    </source>
</evidence>
<comment type="caution">
    <text evidence="1">The sequence shown here is derived from an EMBL/GenBank/DDBJ whole genome shotgun (WGS) entry which is preliminary data.</text>
</comment>
<dbReference type="Pfam" id="PF06125">
    <property type="entry name" value="DUF961"/>
    <property type="match status" value="1"/>
</dbReference>
<evidence type="ECO:0000313" key="1">
    <source>
        <dbReference type="EMBL" id="KRM78829.1"/>
    </source>
</evidence>
<name>A0A0R2BGW6_9LACO</name>
<dbReference type="RefSeq" id="WP_057756834.1">
    <property type="nucleotide sequence ID" value="NZ_AYYK01000009.1"/>
</dbReference>
<organism evidence="1 2">
    <name type="scientific">Lapidilactobacillus dextrinicus DSM 20335</name>
    <dbReference type="NCBI Taxonomy" id="1423738"/>
    <lineage>
        <taxon>Bacteria</taxon>
        <taxon>Bacillati</taxon>
        <taxon>Bacillota</taxon>
        <taxon>Bacilli</taxon>
        <taxon>Lactobacillales</taxon>
        <taxon>Lactobacillaceae</taxon>
        <taxon>Lapidilactobacillus</taxon>
    </lineage>
</organism>
<keyword evidence="2" id="KW-1185">Reference proteome</keyword>
<dbReference type="Gene3D" id="2.40.50.390">
    <property type="entry name" value="Conjugative transposon protein, DUF961"/>
    <property type="match status" value="1"/>
</dbReference>
<dbReference type="InterPro" id="IPR010365">
    <property type="entry name" value="DUF961"/>
</dbReference>
<dbReference type="AlphaFoldDB" id="A0A0R2BGW6"/>
<dbReference type="InterPro" id="IPR038620">
    <property type="entry name" value="YdcP-like_sf"/>
</dbReference>
<dbReference type="OrthoDB" id="2292944at2"/>
<reference evidence="1 2" key="1">
    <citation type="journal article" date="2015" name="Genome Announc.">
        <title>Expanding the biotechnology potential of lactobacilli through comparative genomics of 213 strains and associated genera.</title>
        <authorList>
            <person name="Sun Z."/>
            <person name="Harris H.M."/>
            <person name="McCann A."/>
            <person name="Guo C."/>
            <person name="Argimon S."/>
            <person name="Zhang W."/>
            <person name="Yang X."/>
            <person name="Jeffery I.B."/>
            <person name="Cooney J.C."/>
            <person name="Kagawa T.F."/>
            <person name="Liu W."/>
            <person name="Song Y."/>
            <person name="Salvetti E."/>
            <person name="Wrobel A."/>
            <person name="Rasinkangas P."/>
            <person name="Parkhill J."/>
            <person name="Rea M.C."/>
            <person name="O'Sullivan O."/>
            <person name="Ritari J."/>
            <person name="Douillard F.P."/>
            <person name="Paul Ross R."/>
            <person name="Yang R."/>
            <person name="Briner A.E."/>
            <person name="Felis G.E."/>
            <person name="de Vos W.M."/>
            <person name="Barrangou R."/>
            <person name="Klaenhammer T.R."/>
            <person name="Caufield P.W."/>
            <person name="Cui Y."/>
            <person name="Zhang H."/>
            <person name="O'Toole P.W."/>
        </authorList>
    </citation>
    <scope>NUCLEOTIDE SEQUENCE [LARGE SCALE GENOMIC DNA]</scope>
    <source>
        <strain evidence="1 2">DSM 20335</strain>
    </source>
</reference>
<dbReference type="Proteomes" id="UP000051813">
    <property type="component" value="Unassembled WGS sequence"/>
</dbReference>
<gene>
    <name evidence="1" type="ORF">FC84_GL000308</name>
</gene>
<dbReference type="STRING" id="1423738.FC84_GL000308"/>
<proteinExistence type="predicted"/>
<dbReference type="PATRIC" id="fig|1423738.3.peg.315"/>
<accession>A0A0R2BGW6</accession>
<protein>
    <recommendedName>
        <fullName evidence="3">Conjugative transposon protein</fullName>
    </recommendedName>
</protein>